<keyword evidence="2" id="KW-1185">Reference proteome</keyword>
<organism evidence="1 2">
    <name type="scientific">Vigna mungo</name>
    <name type="common">Black gram</name>
    <name type="synonym">Phaseolus mungo</name>
    <dbReference type="NCBI Taxonomy" id="3915"/>
    <lineage>
        <taxon>Eukaryota</taxon>
        <taxon>Viridiplantae</taxon>
        <taxon>Streptophyta</taxon>
        <taxon>Embryophyta</taxon>
        <taxon>Tracheophyta</taxon>
        <taxon>Spermatophyta</taxon>
        <taxon>Magnoliopsida</taxon>
        <taxon>eudicotyledons</taxon>
        <taxon>Gunneridae</taxon>
        <taxon>Pentapetalae</taxon>
        <taxon>rosids</taxon>
        <taxon>fabids</taxon>
        <taxon>Fabales</taxon>
        <taxon>Fabaceae</taxon>
        <taxon>Papilionoideae</taxon>
        <taxon>50 kb inversion clade</taxon>
        <taxon>NPAAA clade</taxon>
        <taxon>indigoferoid/millettioid clade</taxon>
        <taxon>Phaseoleae</taxon>
        <taxon>Vigna</taxon>
    </lineage>
</organism>
<dbReference type="Proteomes" id="UP001374535">
    <property type="component" value="Chromosome 1"/>
</dbReference>
<evidence type="ECO:0000313" key="2">
    <source>
        <dbReference type="Proteomes" id="UP001374535"/>
    </source>
</evidence>
<accession>A0AAQ3PC38</accession>
<name>A0AAQ3PC38_VIGMU</name>
<protein>
    <submittedName>
        <fullName evidence="1">Uncharacterized protein</fullName>
    </submittedName>
</protein>
<reference evidence="1 2" key="1">
    <citation type="journal article" date="2023" name="Life. Sci Alliance">
        <title>Evolutionary insights into 3D genome organization and epigenetic landscape of Vigna mungo.</title>
        <authorList>
            <person name="Junaid A."/>
            <person name="Singh B."/>
            <person name="Bhatia S."/>
        </authorList>
    </citation>
    <scope>NUCLEOTIDE SEQUENCE [LARGE SCALE GENOMIC DNA]</scope>
    <source>
        <strain evidence="1">Urdbean</strain>
    </source>
</reference>
<gene>
    <name evidence="1" type="ORF">V8G54_003630</name>
</gene>
<proteinExistence type="predicted"/>
<dbReference type="AlphaFoldDB" id="A0AAQ3PC38"/>
<evidence type="ECO:0000313" key="1">
    <source>
        <dbReference type="EMBL" id="WVZ25086.1"/>
    </source>
</evidence>
<dbReference type="EMBL" id="CP144700">
    <property type="protein sequence ID" value="WVZ25086.1"/>
    <property type="molecule type" value="Genomic_DNA"/>
</dbReference>
<sequence>MTKSFGVVRWCAVGAMRVAAEVLIGSQTTFSDSFSPIADASEIQIQGGTTEALQSPQTNNKKAQSLILKRKSKRIMEHAATANHLFSPLPITIHTILIYIRINTILFSSRAHMSGKCR</sequence>